<accession>A0A6G1IZ66</accession>
<proteinExistence type="predicted"/>
<evidence type="ECO:0000313" key="1">
    <source>
        <dbReference type="EMBL" id="KAF2683542.1"/>
    </source>
</evidence>
<protein>
    <submittedName>
        <fullName evidence="1">Uncharacterized protein</fullName>
    </submittedName>
</protein>
<sequence length="165" mass="18946">MENYVHQIAYRSRQKARAISKYSEEIARPNNLLRISTEKNVPARKTTTGLTGSDGKTAWDYTRALINSNLPTEREKVPGDNPAYTREKSADQLFDIMEFSVSPYPPIINRRIFFSLGGSTGTRDVPGLTNTSLELRANWSDYKDEPEYRSECKLLRSIFECEERE</sequence>
<dbReference type="EMBL" id="MU005583">
    <property type="protein sequence ID" value="KAF2683542.1"/>
    <property type="molecule type" value="Genomic_DNA"/>
</dbReference>
<dbReference type="AlphaFoldDB" id="A0A6G1IZ66"/>
<gene>
    <name evidence="1" type="ORF">K458DRAFT_404527</name>
</gene>
<keyword evidence="2" id="KW-1185">Reference proteome</keyword>
<dbReference type="OrthoDB" id="5422698at2759"/>
<dbReference type="Proteomes" id="UP000799291">
    <property type="component" value="Unassembled WGS sequence"/>
</dbReference>
<evidence type="ECO:0000313" key="2">
    <source>
        <dbReference type="Proteomes" id="UP000799291"/>
    </source>
</evidence>
<reference evidence="1" key="1">
    <citation type="journal article" date="2020" name="Stud. Mycol.">
        <title>101 Dothideomycetes genomes: a test case for predicting lifestyles and emergence of pathogens.</title>
        <authorList>
            <person name="Haridas S."/>
            <person name="Albert R."/>
            <person name="Binder M."/>
            <person name="Bloem J."/>
            <person name="Labutti K."/>
            <person name="Salamov A."/>
            <person name="Andreopoulos B."/>
            <person name="Baker S."/>
            <person name="Barry K."/>
            <person name="Bills G."/>
            <person name="Bluhm B."/>
            <person name="Cannon C."/>
            <person name="Castanera R."/>
            <person name="Culley D."/>
            <person name="Daum C."/>
            <person name="Ezra D."/>
            <person name="Gonzalez J."/>
            <person name="Henrissat B."/>
            <person name="Kuo A."/>
            <person name="Liang C."/>
            <person name="Lipzen A."/>
            <person name="Lutzoni F."/>
            <person name="Magnuson J."/>
            <person name="Mondo S."/>
            <person name="Nolan M."/>
            <person name="Ohm R."/>
            <person name="Pangilinan J."/>
            <person name="Park H.-J."/>
            <person name="Ramirez L."/>
            <person name="Alfaro M."/>
            <person name="Sun H."/>
            <person name="Tritt A."/>
            <person name="Yoshinaga Y."/>
            <person name="Zwiers L.-H."/>
            <person name="Turgeon B."/>
            <person name="Goodwin S."/>
            <person name="Spatafora J."/>
            <person name="Crous P."/>
            <person name="Grigoriev I."/>
        </authorList>
    </citation>
    <scope>NUCLEOTIDE SEQUENCE</scope>
    <source>
        <strain evidence="1">CBS 122367</strain>
    </source>
</reference>
<name>A0A6G1IZ66_9PLEO</name>
<organism evidence="1 2">
    <name type="scientific">Lentithecium fluviatile CBS 122367</name>
    <dbReference type="NCBI Taxonomy" id="1168545"/>
    <lineage>
        <taxon>Eukaryota</taxon>
        <taxon>Fungi</taxon>
        <taxon>Dikarya</taxon>
        <taxon>Ascomycota</taxon>
        <taxon>Pezizomycotina</taxon>
        <taxon>Dothideomycetes</taxon>
        <taxon>Pleosporomycetidae</taxon>
        <taxon>Pleosporales</taxon>
        <taxon>Massarineae</taxon>
        <taxon>Lentitheciaceae</taxon>
        <taxon>Lentithecium</taxon>
    </lineage>
</organism>